<organism evidence="2 3">
    <name type="scientific">Portunus trituberculatus</name>
    <name type="common">Swimming crab</name>
    <name type="synonym">Neptunus trituberculatus</name>
    <dbReference type="NCBI Taxonomy" id="210409"/>
    <lineage>
        <taxon>Eukaryota</taxon>
        <taxon>Metazoa</taxon>
        <taxon>Ecdysozoa</taxon>
        <taxon>Arthropoda</taxon>
        <taxon>Crustacea</taxon>
        <taxon>Multicrustacea</taxon>
        <taxon>Malacostraca</taxon>
        <taxon>Eumalacostraca</taxon>
        <taxon>Eucarida</taxon>
        <taxon>Decapoda</taxon>
        <taxon>Pleocyemata</taxon>
        <taxon>Brachyura</taxon>
        <taxon>Eubrachyura</taxon>
        <taxon>Portunoidea</taxon>
        <taxon>Portunidae</taxon>
        <taxon>Portuninae</taxon>
        <taxon>Portunus</taxon>
    </lineage>
</organism>
<keyword evidence="3" id="KW-1185">Reference proteome</keyword>
<comment type="caution">
    <text evidence="2">The sequence shown here is derived from an EMBL/GenBank/DDBJ whole genome shotgun (WGS) entry which is preliminary data.</text>
</comment>
<keyword evidence="1" id="KW-1133">Transmembrane helix</keyword>
<dbReference type="Proteomes" id="UP000324222">
    <property type="component" value="Unassembled WGS sequence"/>
</dbReference>
<evidence type="ECO:0000256" key="1">
    <source>
        <dbReference type="SAM" id="Phobius"/>
    </source>
</evidence>
<name>A0A5B7J9T9_PORTR</name>
<proteinExistence type="predicted"/>
<gene>
    <name evidence="2" type="ORF">E2C01_085787</name>
</gene>
<keyword evidence="1" id="KW-0472">Membrane</keyword>
<accession>A0A5B7J9T9</accession>
<sequence length="73" mass="8382">MLRGISSARVQLYITFYTSAYLLSCLSLRYPRSRTSTSTGLSAEECHQVMSKEFLTAVEEQDKGIIKRLFQRN</sequence>
<feature type="transmembrane region" description="Helical" evidence="1">
    <location>
        <begin position="12"/>
        <end position="30"/>
    </location>
</feature>
<reference evidence="2 3" key="1">
    <citation type="submission" date="2019-05" db="EMBL/GenBank/DDBJ databases">
        <title>Another draft genome of Portunus trituberculatus and its Hox gene families provides insights of decapod evolution.</title>
        <authorList>
            <person name="Jeong J.-H."/>
            <person name="Song I."/>
            <person name="Kim S."/>
            <person name="Choi T."/>
            <person name="Kim D."/>
            <person name="Ryu S."/>
            <person name="Kim W."/>
        </authorList>
    </citation>
    <scope>NUCLEOTIDE SEQUENCE [LARGE SCALE GENOMIC DNA]</scope>
    <source>
        <tissue evidence="2">Muscle</tissue>
    </source>
</reference>
<protein>
    <submittedName>
        <fullName evidence="2">Uncharacterized protein</fullName>
    </submittedName>
</protein>
<evidence type="ECO:0000313" key="2">
    <source>
        <dbReference type="EMBL" id="MPC90786.1"/>
    </source>
</evidence>
<dbReference type="OrthoDB" id="16290at2759"/>
<keyword evidence="1" id="KW-0812">Transmembrane</keyword>
<dbReference type="EMBL" id="VSRR010085527">
    <property type="protein sequence ID" value="MPC90786.1"/>
    <property type="molecule type" value="Genomic_DNA"/>
</dbReference>
<dbReference type="AlphaFoldDB" id="A0A5B7J9T9"/>
<evidence type="ECO:0000313" key="3">
    <source>
        <dbReference type="Proteomes" id="UP000324222"/>
    </source>
</evidence>